<protein>
    <submittedName>
        <fullName evidence="2">Uncharacterized protein</fullName>
    </submittedName>
</protein>
<feature type="region of interest" description="Disordered" evidence="1">
    <location>
        <begin position="1"/>
        <end position="22"/>
    </location>
</feature>
<gene>
    <name evidence="2" type="ORF">ODALV1_LOCUS4273</name>
</gene>
<dbReference type="Proteomes" id="UP001642540">
    <property type="component" value="Unassembled WGS sequence"/>
</dbReference>
<feature type="compositionally biased region" description="Basic and acidic residues" evidence="1">
    <location>
        <begin position="55"/>
        <end position="72"/>
    </location>
</feature>
<organism evidence="2 3">
    <name type="scientific">Orchesella dallaii</name>
    <dbReference type="NCBI Taxonomy" id="48710"/>
    <lineage>
        <taxon>Eukaryota</taxon>
        <taxon>Metazoa</taxon>
        <taxon>Ecdysozoa</taxon>
        <taxon>Arthropoda</taxon>
        <taxon>Hexapoda</taxon>
        <taxon>Collembola</taxon>
        <taxon>Entomobryomorpha</taxon>
        <taxon>Entomobryoidea</taxon>
        <taxon>Orchesellidae</taxon>
        <taxon>Orchesellinae</taxon>
        <taxon>Orchesella</taxon>
    </lineage>
</organism>
<accession>A0ABP1PYL1</accession>
<proteinExistence type="predicted"/>
<feature type="region of interest" description="Disordered" evidence="1">
    <location>
        <begin position="52"/>
        <end position="72"/>
    </location>
</feature>
<name>A0ABP1PYL1_9HEXA</name>
<sequence length="72" mass="8404">MVVMSTIAANVEDEHESSLQELESGILSESGEFMEKGRRIYNLPARAKLLKKKRLEKEKQREEEKKKAEQRN</sequence>
<evidence type="ECO:0000256" key="1">
    <source>
        <dbReference type="SAM" id="MobiDB-lite"/>
    </source>
</evidence>
<evidence type="ECO:0000313" key="2">
    <source>
        <dbReference type="EMBL" id="CAL8079078.1"/>
    </source>
</evidence>
<comment type="caution">
    <text evidence="2">The sequence shown here is derived from an EMBL/GenBank/DDBJ whole genome shotgun (WGS) entry which is preliminary data.</text>
</comment>
<reference evidence="2 3" key="1">
    <citation type="submission" date="2024-08" db="EMBL/GenBank/DDBJ databases">
        <authorList>
            <person name="Cucini C."/>
            <person name="Frati F."/>
        </authorList>
    </citation>
    <scope>NUCLEOTIDE SEQUENCE [LARGE SCALE GENOMIC DNA]</scope>
</reference>
<keyword evidence="3" id="KW-1185">Reference proteome</keyword>
<evidence type="ECO:0000313" key="3">
    <source>
        <dbReference type="Proteomes" id="UP001642540"/>
    </source>
</evidence>
<dbReference type="EMBL" id="CAXLJM020000013">
    <property type="protein sequence ID" value="CAL8079078.1"/>
    <property type="molecule type" value="Genomic_DNA"/>
</dbReference>